<dbReference type="KEGG" id="gmw:113510309"/>
<dbReference type="InterPro" id="IPR011011">
    <property type="entry name" value="Znf_FYVE_PHD"/>
</dbReference>
<evidence type="ECO:0000313" key="5">
    <source>
        <dbReference type="RefSeq" id="XP_026749559.2"/>
    </source>
</evidence>
<dbReference type="InterPro" id="IPR057251">
    <property type="entry name" value="FP_C"/>
</dbReference>
<organism evidence="4 5">
    <name type="scientific">Galleria mellonella</name>
    <name type="common">Greater wax moth</name>
    <dbReference type="NCBI Taxonomy" id="7137"/>
    <lineage>
        <taxon>Eukaryota</taxon>
        <taxon>Metazoa</taxon>
        <taxon>Ecdysozoa</taxon>
        <taxon>Arthropoda</taxon>
        <taxon>Hexapoda</taxon>
        <taxon>Insecta</taxon>
        <taxon>Pterygota</taxon>
        <taxon>Neoptera</taxon>
        <taxon>Endopterygota</taxon>
        <taxon>Lepidoptera</taxon>
        <taxon>Glossata</taxon>
        <taxon>Ditrysia</taxon>
        <taxon>Pyraloidea</taxon>
        <taxon>Pyralidae</taxon>
        <taxon>Galleriinae</taxon>
        <taxon>Galleria</taxon>
    </lineage>
</organism>
<feature type="coiled-coil region" evidence="1">
    <location>
        <begin position="157"/>
        <end position="184"/>
    </location>
</feature>
<evidence type="ECO:0000259" key="3">
    <source>
        <dbReference type="Pfam" id="PF25298"/>
    </source>
</evidence>
<dbReference type="InterPro" id="IPR004244">
    <property type="entry name" value="Transposase_22"/>
</dbReference>
<dbReference type="InterPro" id="IPR013083">
    <property type="entry name" value="Znf_RING/FYVE/PHD"/>
</dbReference>
<evidence type="ECO:0000313" key="4">
    <source>
        <dbReference type="Proteomes" id="UP001652740"/>
    </source>
</evidence>
<reference evidence="5" key="1">
    <citation type="submission" date="2025-08" db="UniProtKB">
        <authorList>
            <consortium name="RefSeq"/>
        </authorList>
    </citation>
    <scope>IDENTIFICATION</scope>
    <source>
        <tissue evidence="5">Whole larvae</tissue>
    </source>
</reference>
<feature type="domain" description="FP protein C-terminal" evidence="3">
    <location>
        <begin position="299"/>
        <end position="351"/>
    </location>
</feature>
<evidence type="ECO:0000256" key="1">
    <source>
        <dbReference type="SAM" id="Coils"/>
    </source>
</evidence>
<sequence>MTSPRTWGCCALDRPEDEKYINCCECNKYFHFECLSIQVISDSELLQSWKCPVCQNRRLKMTRKDSTPVRKISTARGNKRPALNSPPSACPPLTVDDVRVAVQDILDSKFEKMVAQLKGDMASMIKSELATIRNEVREIVESVTFMNAKFEDFVVEHESMKKEITELKSEKEKMKDTVKELNTRIIYLEQHSRASNLEIQCIPEHKNENLYSIAKQIGKIIGCEIEETDIAHCTRVSKVNPSSSRPRSVVLQLSSPRTRDNFLASSIKYNKTNAKARLNSALLGFSGNITPIYIVEHLSPANKALHAAARIKAKENSYKYVWVRNGKIFVRKNEESGYMLIKDMDCVAKIV</sequence>
<dbReference type="Pfam" id="PF25298">
    <property type="entry name" value="Baculo_FP_2nd"/>
    <property type="match status" value="1"/>
</dbReference>
<dbReference type="GeneID" id="113510309"/>
<proteinExistence type="predicted"/>
<accession>A0A6J1W9B1</accession>
<keyword evidence="1" id="KW-0175">Coiled coil</keyword>
<dbReference type="InParanoid" id="A0A6J1W9B1"/>
<dbReference type="AlphaFoldDB" id="A0A6J1W9B1"/>
<dbReference type="PANTHER" id="PTHR11505">
    <property type="entry name" value="L1 TRANSPOSABLE ELEMENT-RELATED"/>
    <property type="match status" value="1"/>
</dbReference>
<feature type="region of interest" description="Disordered" evidence="2">
    <location>
        <begin position="65"/>
        <end position="89"/>
    </location>
</feature>
<dbReference type="RefSeq" id="XP_026749559.2">
    <property type="nucleotide sequence ID" value="XM_026893758.3"/>
</dbReference>
<dbReference type="Proteomes" id="UP001652740">
    <property type="component" value="Unplaced"/>
</dbReference>
<keyword evidence="4" id="KW-1185">Reference proteome</keyword>
<dbReference type="SUPFAM" id="SSF57903">
    <property type="entry name" value="FYVE/PHD zinc finger"/>
    <property type="match status" value="1"/>
</dbReference>
<evidence type="ECO:0000256" key="2">
    <source>
        <dbReference type="SAM" id="MobiDB-lite"/>
    </source>
</evidence>
<dbReference type="Gene3D" id="3.30.40.10">
    <property type="entry name" value="Zinc/RING finger domain, C3HC4 (zinc finger)"/>
    <property type="match status" value="1"/>
</dbReference>
<protein>
    <submittedName>
        <fullName evidence="5">Uncharacterized protein LOC113510309</fullName>
    </submittedName>
</protein>
<name>A0A6J1W9B1_GALME</name>
<gene>
    <name evidence="5" type="primary">LOC113510309</name>
</gene>